<dbReference type="STRING" id="63737.Npun_R2076"/>
<name>B2J535_NOSP7</name>
<keyword evidence="2" id="KW-1185">Reference proteome</keyword>
<dbReference type="Proteomes" id="UP000001191">
    <property type="component" value="Chromosome"/>
</dbReference>
<dbReference type="OrthoDB" id="191189at2"/>
<organism evidence="1 2">
    <name type="scientific">Nostoc punctiforme (strain ATCC 29133 / PCC 73102)</name>
    <dbReference type="NCBI Taxonomy" id="63737"/>
    <lineage>
        <taxon>Bacteria</taxon>
        <taxon>Bacillati</taxon>
        <taxon>Cyanobacteriota</taxon>
        <taxon>Cyanophyceae</taxon>
        <taxon>Nostocales</taxon>
        <taxon>Nostocaceae</taxon>
        <taxon>Nostoc</taxon>
    </lineage>
</organism>
<protein>
    <submittedName>
        <fullName evidence="1">Activator of Hsp90 ATPase 1 family protein</fullName>
    </submittedName>
</protein>
<evidence type="ECO:0000313" key="2">
    <source>
        <dbReference type="Proteomes" id="UP000001191"/>
    </source>
</evidence>
<reference evidence="2" key="1">
    <citation type="submission" date="2008-04" db="EMBL/GenBank/DDBJ databases">
        <title>Complete sequence of chromosome of Nostoc punctiforme ATCC 29133.</title>
        <authorList>
            <consortium name="US DOE Joint Genome Institute"/>
            <person name="Copeland A."/>
            <person name="Lucas S."/>
            <person name="Lapidus A."/>
            <person name="Glavina del Rio T."/>
            <person name="Dalin E."/>
            <person name="Tice H."/>
            <person name="Pitluck S."/>
            <person name="Chain P."/>
            <person name="Malfatti S."/>
            <person name="Shin M."/>
            <person name="Vergez L."/>
            <person name="Schmutz J."/>
            <person name="Larimer F."/>
            <person name="Land M."/>
            <person name="Hauser L."/>
            <person name="Kyrpides N."/>
            <person name="Kim E."/>
            <person name="Meeks J.C."/>
            <person name="Elhai J."/>
            <person name="Campbell E.L."/>
            <person name="Thiel T."/>
            <person name="Longmire J."/>
            <person name="Potts M."/>
            <person name="Atlas R."/>
        </authorList>
    </citation>
    <scope>NUCLEOTIDE SEQUENCE [LARGE SCALE GENOMIC DNA]</scope>
    <source>
        <strain evidence="2">ATCC 29133 / PCC 73102</strain>
    </source>
</reference>
<dbReference type="KEGG" id="npu:Npun_R2076"/>
<dbReference type="CDD" id="cd07822">
    <property type="entry name" value="SRPBCC_4"/>
    <property type="match status" value="1"/>
</dbReference>
<reference evidence="1 2" key="2">
    <citation type="journal article" date="2013" name="Plant Physiol.">
        <title>A Nostoc punctiforme Sugar Transporter Necessary to Establish a Cyanobacterium-Plant Symbiosis.</title>
        <authorList>
            <person name="Ekman M."/>
            <person name="Picossi S."/>
            <person name="Campbell E.L."/>
            <person name="Meeks J.C."/>
            <person name="Flores E."/>
        </authorList>
    </citation>
    <scope>NUCLEOTIDE SEQUENCE [LARGE SCALE GENOMIC DNA]</scope>
    <source>
        <strain evidence="2">ATCC 29133 / PCC 73102</strain>
    </source>
</reference>
<dbReference type="AlphaFoldDB" id="B2J535"/>
<dbReference type="Gene3D" id="3.30.530.20">
    <property type="match status" value="1"/>
</dbReference>
<accession>B2J535</accession>
<evidence type="ECO:0000313" key="1">
    <source>
        <dbReference type="EMBL" id="ACC80695.1"/>
    </source>
</evidence>
<dbReference type="HOGENOM" id="CLU_069867_4_0_3"/>
<dbReference type="EnsemblBacteria" id="ACC80695">
    <property type="protein sequence ID" value="ACC80695"/>
    <property type="gene ID" value="Npun_R2076"/>
</dbReference>
<dbReference type="EMBL" id="CP001037">
    <property type="protein sequence ID" value="ACC80695.1"/>
    <property type="molecule type" value="Genomic_DNA"/>
</dbReference>
<dbReference type="eggNOG" id="COG4891">
    <property type="taxonomic scope" value="Bacteria"/>
</dbReference>
<proteinExistence type="predicted"/>
<dbReference type="InterPro" id="IPR019587">
    <property type="entry name" value="Polyketide_cyclase/dehydratase"/>
</dbReference>
<dbReference type="PANTHER" id="PTHR36166:SF1">
    <property type="entry name" value="SRPBCC DOMAIN-CONTAINING PROTEIN"/>
    <property type="match status" value="1"/>
</dbReference>
<dbReference type="Pfam" id="PF10604">
    <property type="entry name" value="Polyketide_cyc2"/>
    <property type="match status" value="1"/>
</dbReference>
<gene>
    <name evidence="1" type="ordered locus">Npun_R2076</name>
</gene>
<dbReference type="RefSeq" id="WP_012408700.1">
    <property type="nucleotide sequence ID" value="NC_010628.1"/>
</dbReference>
<dbReference type="InterPro" id="IPR023393">
    <property type="entry name" value="START-like_dom_sf"/>
</dbReference>
<dbReference type="PANTHER" id="PTHR36166">
    <property type="entry name" value="CHROMOSOME 9, WHOLE GENOME SHOTGUN SEQUENCE"/>
    <property type="match status" value="1"/>
</dbReference>
<sequence length="149" mass="16999">MFRMQIHTQIEIQASAEEVWQQLTDLASYPKWNPFILRATGNVRTGARLNVFIQPPGSKGMTFTPIVLKAEPQKEFRWLGKFLLPKLLDAEHVFYLEKTGANSVQLFHSEFFSGLLVPLFKRSLEGNSRAGFEAMNQALKTRVERASTL</sequence>
<dbReference type="PhylomeDB" id="B2J535"/>
<dbReference type="SUPFAM" id="SSF55961">
    <property type="entry name" value="Bet v1-like"/>
    <property type="match status" value="1"/>
</dbReference>